<dbReference type="InterPro" id="IPR000246">
    <property type="entry name" value="Peptidase_T2"/>
</dbReference>
<evidence type="ECO:0000313" key="1">
    <source>
        <dbReference type="EMBL" id="SVB14101.1"/>
    </source>
</evidence>
<sequence length="312" mass="33568">MIIVGSTNAEVGIQRGMDILRNGGSAIDAVEATIRLVEDNPEDHTVGFNSYPNVLGELQLDASIMDGSTLETGAIAAVRGYREAISIARKVKDVLPHVLLAGDGAERFAAEMGFEHQPHMVTEKISDLREERLKEDMPQEVFAGLASRSDLHQWVRLATDPDKAGGTVNVLAKDARGDLCTGVSTSGWAWKYPGRVGDSPIIGAGNYADNRYGAAGCTGMGEMAIRSATAHSVVFYLKTGASVEEAGIRAMQDLNDLGGSYRAAMNIVALDSKGTPAGFTSMKGRTYIYQTGDMTRHIEQERAFVKINQRWG</sequence>
<dbReference type="Gene3D" id="3.60.20.30">
    <property type="entry name" value="(Glycosyl)asparaginase"/>
    <property type="match status" value="1"/>
</dbReference>
<reference evidence="1" key="1">
    <citation type="submission" date="2018-05" db="EMBL/GenBank/DDBJ databases">
        <authorList>
            <person name="Lanie J.A."/>
            <person name="Ng W.-L."/>
            <person name="Kazmierczak K.M."/>
            <person name="Andrzejewski T.M."/>
            <person name="Davidsen T.M."/>
            <person name="Wayne K.J."/>
            <person name="Tettelin H."/>
            <person name="Glass J.I."/>
            <person name="Rusch D."/>
            <person name="Podicherti R."/>
            <person name="Tsui H.-C.T."/>
            <person name="Winkler M.E."/>
        </authorList>
    </citation>
    <scope>NUCLEOTIDE SEQUENCE</scope>
</reference>
<gene>
    <name evidence="1" type="ORF">METZ01_LOCUS166955</name>
</gene>
<dbReference type="AlphaFoldDB" id="A0A382BKN2"/>
<dbReference type="GO" id="GO:0005737">
    <property type="term" value="C:cytoplasm"/>
    <property type="evidence" value="ECO:0007669"/>
    <property type="project" value="TreeGrafter"/>
</dbReference>
<accession>A0A382BKN2</accession>
<protein>
    <recommendedName>
        <fullName evidence="2">Asparaginase</fullName>
    </recommendedName>
</protein>
<evidence type="ECO:0008006" key="2">
    <source>
        <dbReference type="Google" id="ProtNLM"/>
    </source>
</evidence>
<dbReference type="PANTHER" id="PTHR10188">
    <property type="entry name" value="L-ASPARAGINASE"/>
    <property type="match status" value="1"/>
</dbReference>
<dbReference type="SUPFAM" id="SSF56235">
    <property type="entry name" value="N-terminal nucleophile aminohydrolases (Ntn hydrolases)"/>
    <property type="match status" value="1"/>
</dbReference>
<dbReference type="InterPro" id="IPR029055">
    <property type="entry name" value="Ntn_hydrolases_N"/>
</dbReference>
<name>A0A382BKN2_9ZZZZ</name>
<dbReference type="PANTHER" id="PTHR10188:SF6">
    <property type="entry name" value="N(4)-(BETA-N-ACETYLGLUCOSAMINYL)-L-ASPARAGINASE"/>
    <property type="match status" value="1"/>
</dbReference>
<dbReference type="EMBL" id="UINC01030165">
    <property type="protein sequence ID" value="SVB14101.1"/>
    <property type="molecule type" value="Genomic_DNA"/>
</dbReference>
<organism evidence="1">
    <name type="scientific">marine metagenome</name>
    <dbReference type="NCBI Taxonomy" id="408172"/>
    <lineage>
        <taxon>unclassified sequences</taxon>
        <taxon>metagenomes</taxon>
        <taxon>ecological metagenomes</taxon>
    </lineage>
</organism>
<dbReference type="GO" id="GO:0016811">
    <property type="term" value="F:hydrolase activity, acting on carbon-nitrogen (but not peptide) bonds, in linear amides"/>
    <property type="evidence" value="ECO:0007669"/>
    <property type="project" value="UniProtKB-ARBA"/>
</dbReference>
<proteinExistence type="predicted"/>
<dbReference type="Pfam" id="PF01112">
    <property type="entry name" value="Asparaginase_2"/>
    <property type="match status" value="1"/>
</dbReference>